<comment type="caution">
    <text evidence="9">The sequence shown here is derived from an EMBL/GenBank/DDBJ whole genome shotgun (WGS) entry which is preliminary data.</text>
</comment>
<dbReference type="Gene3D" id="1.20.960.40">
    <property type="match status" value="1"/>
</dbReference>
<evidence type="ECO:0000256" key="7">
    <source>
        <dbReference type="ARBA" id="ARBA00023273"/>
    </source>
</evidence>
<dbReference type="EMBL" id="JARPUR010000006">
    <property type="protein sequence ID" value="KAK4874436.1"/>
    <property type="molecule type" value="Genomic_DNA"/>
</dbReference>
<evidence type="ECO:0000256" key="2">
    <source>
        <dbReference type="ARBA" id="ARBA00004300"/>
    </source>
</evidence>
<feature type="domain" description="FGFR1 oncogene partner (FOP) N-terminal dimerisation" evidence="8">
    <location>
        <begin position="56"/>
        <end position="127"/>
    </location>
</feature>
<accession>A0AAN7P312</accession>
<protein>
    <recommendedName>
        <fullName evidence="8">FGFR1 oncogene partner (FOP) N-terminal dimerisation domain-containing protein</fullName>
    </recommendedName>
</protein>
<evidence type="ECO:0000259" key="8">
    <source>
        <dbReference type="Pfam" id="PF09398"/>
    </source>
</evidence>
<keyword evidence="7" id="KW-0966">Cell projection</keyword>
<evidence type="ECO:0000256" key="6">
    <source>
        <dbReference type="ARBA" id="ARBA00023212"/>
    </source>
</evidence>
<dbReference type="GO" id="GO:0031514">
    <property type="term" value="C:motile cilium"/>
    <property type="evidence" value="ECO:0007669"/>
    <property type="project" value="TreeGrafter"/>
</dbReference>
<dbReference type="GO" id="GO:0036064">
    <property type="term" value="C:ciliary basal body"/>
    <property type="evidence" value="ECO:0007669"/>
    <property type="project" value="TreeGrafter"/>
</dbReference>
<reference evidence="10" key="1">
    <citation type="submission" date="2023-01" db="EMBL/GenBank/DDBJ databases">
        <title>Key to firefly adult light organ development and bioluminescence: homeobox transcription factors regulate luciferase expression and transportation to peroxisome.</title>
        <authorList>
            <person name="Fu X."/>
        </authorList>
    </citation>
    <scope>NUCLEOTIDE SEQUENCE [LARGE SCALE GENOMIC DNA]</scope>
</reference>
<gene>
    <name evidence="9" type="ORF">RN001_013796</name>
</gene>
<comment type="subcellular location">
    <subcellularLocation>
        <location evidence="1">Cytoplasm</location>
        <location evidence="1">Cytoskeleton</location>
        <location evidence="1">Cilium basal body</location>
    </subcellularLocation>
    <subcellularLocation>
        <location evidence="2">Cytoplasm</location>
        <location evidence="2">Cytoskeleton</location>
        <location evidence="2">Microtubule organizing center</location>
        <location evidence="2">Centrosome</location>
    </subcellularLocation>
</comment>
<dbReference type="PANTHER" id="PTHR15431:SF19">
    <property type="entry name" value="CENTROSOMAL PROTEIN 20-RELATED"/>
    <property type="match status" value="1"/>
</dbReference>
<keyword evidence="4" id="KW-0963">Cytoplasm</keyword>
<dbReference type="Proteomes" id="UP001353858">
    <property type="component" value="Unassembled WGS sequence"/>
</dbReference>
<dbReference type="GO" id="GO:0034453">
    <property type="term" value="P:microtubule anchoring"/>
    <property type="evidence" value="ECO:0007669"/>
    <property type="project" value="InterPro"/>
</dbReference>
<keyword evidence="5" id="KW-0970">Cilium biogenesis/degradation</keyword>
<dbReference type="InterPro" id="IPR018993">
    <property type="entry name" value="FOP_dimerisation-dom_N"/>
</dbReference>
<evidence type="ECO:0000313" key="10">
    <source>
        <dbReference type="Proteomes" id="UP001353858"/>
    </source>
</evidence>
<keyword evidence="6" id="KW-0206">Cytoskeleton</keyword>
<sequence>MLEFHNKLSIMSETTEQDLLNAVKESLQRDGRLGRFKAELRAAVMSILHKRPLNDKDHIEIPEETKLINNLLREYLVWNGYIYSEQILVAESSLEQERPTRECIATKLGVVDDANTTKIPLLYYIVSAFQNHEET</sequence>
<dbReference type="GO" id="GO:0005813">
    <property type="term" value="C:centrosome"/>
    <property type="evidence" value="ECO:0007669"/>
    <property type="project" value="UniProtKB-SubCell"/>
</dbReference>
<dbReference type="Pfam" id="PF09398">
    <property type="entry name" value="FOP_dimer"/>
    <property type="match status" value="1"/>
</dbReference>
<keyword evidence="10" id="KW-1185">Reference proteome</keyword>
<evidence type="ECO:0000256" key="5">
    <source>
        <dbReference type="ARBA" id="ARBA00022794"/>
    </source>
</evidence>
<evidence type="ECO:0000313" key="9">
    <source>
        <dbReference type="EMBL" id="KAK4874436.1"/>
    </source>
</evidence>
<dbReference type="PROSITE" id="PS50896">
    <property type="entry name" value="LISH"/>
    <property type="match status" value="1"/>
</dbReference>
<dbReference type="AlphaFoldDB" id="A0AAN7P312"/>
<evidence type="ECO:0000256" key="3">
    <source>
        <dbReference type="ARBA" id="ARBA00005385"/>
    </source>
</evidence>
<name>A0AAN7P312_9COLE</name>
<dbReference type="InterPro" id="IPR006594">
    <property type="entry name" value="LisH"/>
</dbReference>
<evidence type="ECO:0000256" key="1">
    <source>
        <dbReference type="ARBA" id="ARBA00004120"/>
    </source>
</evidence>
<dbReference type="PANTHER" id="PTHR15431">
    <property type="entry name" value="FGFR1 ONCOGENE PARTNER/LISH DOMAIN-CONTAINING PROTEIN"/>
    <property type="match status" value="1"/>
</dbReference>
<organism evidence="9 10">
    <name type="scientific">Aquatica leii</name>
    <dbReference type="NCBI Taxonomy" id="1421715"/>
    <lineage>
        <taxon>Eukaryota</taxon>
        <taxon>Metazoa</taxon>
        <taxon>Ecdysozoa</taxon>
        <taxon>Arthropoda</taxon>
        <taxon>Hexapoda</taxon>
        <taxon>Insecta</taxon>
        <taxon>Pterygota</taxon>
        <taxon>Neoptera</taxon>
        <taxon>Endopterygota</taxon>
        <taxon>Coleoptera</taxon>
        <taxon>Polyphaga</taxon>
        <taxon>Elateriformia</taxon>
        <taxon>Elateroidea</taxon>
        <taxon>Lampyridae</taxon>
        <taxon>Luciolinae</taxon>
        <taxon>Aquatica</taxon>
    </lineage>
</organism>
<evidence type="ECO:0000256" key="4">
    <source>
        <dbReference type="ARBA" id="ARBA00022490"/>
    </source>
</evidence>
<dbReference type="GO" id="GO:0060271">
    <property type="term" value="P:cilium assembly"/>
    <property type="evidence" value="ECO:0007669"/>
    <property type="project" value="TreeGrafter"/>
</dbReference>
<proteinExistence type="inferred from homology"/>
<comment type="similarity">
    <text evidence="3">Belongs to the CEP43 family.</text>
</comment>